<evidence type="ECO:0000259" key="8">
    <source>
        <dbReference type="PROSITE" id="PS50250"/>
    </source>
</evidence>
<name>A0A8H3TT38_9TREE</name>
<dbReference type="InterPro" id="IPR036390">
    <property type="entry name" value="WH_DNA-bd_sf"/>
</dbReference>
<evidence type="ECO:0000256" key="4">
    <source>
        <dbReference type="ARBA" id="ARBA00014881"/>
    </source>
</evidence>
<sequence length="511" mass="56879">MAIQDEISQALSGSDRSMQITSVLDILQRTLTLSIPPPSDVLVTFATHLINSENTPLIVGRSALTALVLALGAGLEIDLRLLKPSLFSSGQAIEKITPENALDADERKFYGIGKEVWDSKNAAAFEARKEVVEGIIGAAETLRNDAGSDSGRGWCDEQVTSSKHILSHILELEEDWLTAAKVLMGIQMETTSRVITEDQKLDVYMKIVRLLLECGESGQAQTYFNRASLLIHSTKDKATRLAFKLCQARLADFSRRFNEAAVKYHDLSFEQDIVEEERIFMLSAAVTCAILGPAGPQRSRVLANLYRDERTTSALPTYSSSILRKMFLDQILRVSEVKEFESQLQEHQLAKIPLDRRLVALDEEDGQLAVTGRKGPENVLDKAVMEHNILACTKVYDNIKFDGLGTLLDLTPYAAEAMARTMIEQGRLRAWIDQVQQTIFFEGRSQEEEDIQGTAGGLGVEREEKPVEGILLTERWDERIKDTSMKVEALANLIQQKNLLGKPDRAVIAMD</sequence>
<keyword evidence="7" id="KW-0539">Nucleus</keyword>
<dbReference type="PROSITE" id="PS50250">
    <property type="entry name" value="PCI"/>
    <property type="match status" value="1"/>
</dbReference>
<dbReference type="Gene3D" id="1.10.10.10">
    <property type="entry name" value="Winged helix-like DNA-binding domain superfamily/Winged helix DNA-binding domain"/>
    <property type="match status" value="1"/>
</dbReference>
<gene>
    <name evidence="9" type="ORF">NliqN6_3064</name>
</gene>
<comment type="subcellular location">
    <subcellularLocation>
        <location evidence="2">Cytoplasm</location>
    </subcellularLocation>
    <subcellularLocation>
        <location evidence="1">Nucleus</location>
    </subcellularLocation>
</comment>
<dbReference type="InterPro" id="IPR054559">
    <property type="entry name" value="PSMD12-CSN4-like_N"/>
</dbReference>
<dbReference type="Pfam" id="PF01399">
    <property type="entry name" value="PCI"/>
    <property type="match status" value="1"/>
</dbReference>
<proteinExistence type="inferred from homology"/>
<dbReference type="PANTHER" id="PTHR10855:SF2">
    <property type="entry name" value="COP9 SIGNALOSOME COMPLEX SUBUNIT 4"/>
    <property type="match status" value="1"/>
</dbReference>
<accession>A0A8H3TT38</accession>
<dbReference type="InterPro" id="IPR000717">
    <property type="entry name" value="PCI_dom"/>
</dbReference>
<evidence type="ECO:0000256" key="6">
    <source>
        <dbReference type="ARBA" id="ARBA00022790"/>
    </source>
</evidence>
<feature type="domain" description="PCI" evidence="8">
    <location>
        <begin position="253"/>
        <end position="446"/>
    </location>
</feature>
<evidence type="ECO:0000313" key="10">
    <source>
        <dbReference type="Proteomes" id="UP000620104"/>
    </source>
</evidence>
<protein>
    <recommendedName>
        <fullName evidence="4">COP9 signalosome complex subunit 4</fullName>
    </recommendedName>
</protein>
<dbReference type="GO" id="GO:0008180">
    <property type="term" value="C:COP9 signalosome"/>
    <property type="evidence" value="ECO:0007669"/>
    <property type="project" value="UniProtKB-KW"/>
</dbReference>
<dbReference type="InterPro" id="IPR040134">
    <property type="entry name" value="PSMD12/CSN4"/>
</dbReference>
<comment type="caution">
    <text evidence="9">The sequence shown here is derived from an EMBL/GenBank/DDBJ whole genome shotgun (WGS) entry which is preliminary data.</text>
</comment>
<comment type="similarity">
    <text evidence="3">Belongs to the CSN4 family.</text>
</comment>
<evidence type="ECO:0000256" key="7">
    <source>
        <dbReference type="ARBA" id="ARBA00023242"/>
    </source>
</evidence>
<dbReference type="PANTHER" id="PTHR10855">
    <property type="entry name" value="26S PROTEASOME NON-ATPASE REGULATORY SUBUNIT 12/COP9 SIGNALOSOME COMPLEX SUBUNIT 4"/>
    <property type="match status" value="1"/>
</dbReference>
<dbReference type="Pfam" id="PF22241">
    <property type="entry name" value="PSMD12-CSN4_N"/>
    <property type="match status" value="1"/>
</dbReference>
<keyword evidence="5" id="KW-0963">Cytoplasm</keyword>
<evidence type="ECO:0000256" key="2">
    <source>
        <dbReference type="ARBA" id="ARBA00004496"/>
    </source>
</evidence>
<evidence type="ECO:0000256" key="3">
    <source>
        <dbReference type="ARBA" id="ARBA00010417"/>
    </source>
</evidence>
<dbReference type="AlphaFoldDB" id="A0A8H3TT38"/>
<dbReference type="GO" id="GO:0005829">
    <property type="term" value="C:cytosol"/>
    <property type="evidence" value="ECO:0007669"/>
    <property type="project" value="TreeGrafter"/>
</dbReference>
<organism evidence="9 10">
    <name type="scientific">Naganishia liquefaciens</name>
    <dbReference type="NCBI Taxonomy" id="104408"/>
    <lineage>
        <taxon>Eukaryota</taxon>
        <taxon>Fungi</taxon>
        <taxon>Dikarya</taxon>
        <taxon>Basidiomycota</taxon>
        <taxon>Agaricomycotina</taxon>
        <taxon>Tremellomycetes</taxon>
        <taxon>Filobasidiales</taxon>
        <taxon>Filobasidiaceae</taxon>
        <taxon>Naganishia</taxon>
    </lineage>
</organism>
<dbReference type="SUPFAM" id="SSF46785">
    <property type="entry name" value="Winged helix' DNA-binding domain"/>
    <property type="match status" value="1"/>
</dbReference>
<dbReference type="OrthoDB" id="295656at2759"/>
<dbReference type="EMBL" id="BLZA01000019">
    <property type="protein sequence ID" value="GHJ86662.1"/>
    <property type="molecule type" value="Genomic_DNA"/>
</dbReference>
<evidence type="ECO:0000256" key="5">
    <source>
        <dbReference type="ARBA" id="ARBA00022490"/>
    </source>
</evidence>
<keyword evidence="10" id="KW-1185">Reference proteome</keyword>
<dbReference type="InterPro" id="IPR036388">
    <property type="entry name" value="WH-like_DNA-bd_sf"/>
</dbReference>
<evidence type="ECO:0000256" key="1">
    <source>
        <dbReference type="ARBA" id="ARBA00004123"/>
    </source>
</evidence>
<evidence type="ECO:0000313" key="9">
    <source>
        <dbReference type="EMBL" id="GHJ86662.1"/>
    </source>
</evidence>
<reference evidence="9" key="1">
    <citation type="submission" date="2020-07" db="EMBL/GenBank/DDBJ databases">
        <title>Draft Genome Sequence of a Deep-Sea Yeast, Naganishia (Cryptococcus) liquefaciens strain N6.</title>
        <authorList>
            <person name="Han Y.W."/>
            <person name="Kajitani R."/>
            <person name="Morimoto H."/>
            <person name="Parhat M."/>
            <person name="Tsubouchi H."/>
            <person name="Bakenova O."/>
            <person name="Ogata M."/>
            <person name="Argunhan B."/>
            <person name="Aoki R."/>
            <person name="Kajiwara S."/>
            <person name="Itoh T."/>
            <person name="Iwasaki H."/>
        </authorList>
    </citation>
    <scope>NUCLEOTIDE SEQUENCE</scope>
    <source>
        <strain evidence="9">N6</strain>
    </source>
</reference>
<keyword evidence="6" id="KW-0736">Signalosome</keyword>
<dbReference type="Proteomes" id="UP000620104">
    <property type="component" value="Unassembled WGS sequence"/>
</dbReference>